<feature type="region of interest" description="Disordered" evidence="1">
    <location>
        <begin position="78"/>
        <end position="115"/>
    </location>
</feature>
<keyword evidence="3" id="KW-1185">Reference proteome</keyword>
<dbReference type="VEuPathDB" id="TriTrypDB:BSAL_14150"/>
<evidence type="ECO:0000313" key="2">
    <source>
        <dbReference type="EMBL" id="CUG88201.1"/>
    </source>
</evidence>
<evidence type="ECO:0000256" key="1">
    <source>
        <dbReference type="SAM" id="MobiDB-lite"/>
    </source>
</evidence>
<dbReference type="EMBL" id="CYKH01001624">
    <property type="protein sequence ID" value="CUG88201.1"/>
    <property type="molecule type" value="Genomic_DNA"/>
</dbReference>
<feature type="compositionally biased region" description="Polar residues" evidence="1">
    <location>
        <begin position="150"/>
        <end position="160"/>
    </location>
</feature>
<name>A0A0S4JA32_BODSA</name>
<dbReference type="Proteomes" id="UP000051952">
    <property type="component" value="Unassembled WGS sequence"/>
</dbReference>
<organism evidence="2 3">
    <name type="scientific">Bodo saltans</name>
    <name type="common">Flagellated protozoan</name>
    <dbReference type="NCBI Taxonomy" id="75058"/>
    <lineage>
        <taxon>Eukaryota</taxon>
        <taxon>Discoba</taxon>
        <taxon>Euglenozoa</taxon>
        <taxon>Kinetoplastea</taxon>
        <taxon>Metakinetoplastina</taxon>
        <taxon>Eubodonida</taxon>
        <taxon>Bodonidae</taxon>
        <taxon>Bodo</taxon>
    </lineage>
</organism>
<gene>
    <name evidence="2" type="ORF">BSAL_14150</name>
</gene>
<proteinExistence type="predicted"/>
<feature type="region of interest" description="Disordered" evidence="1">
    <location>
        <begin position="312"/>
        <end position="335"/>
    </location>
</feature>
<feature type="compositionally biased region" description="Low complexity" evidence="1">
    <location>
        <begin position="133"/>
        <end position="149"/>
    </location>
</feature>
<feature type="compositionally biased region" description="Basic residues" evidence="1">
    <location>
        <begin position="103"/>
        <end position="112"/>
    </location>
</feature>
<feature type="region of interest" description="Disordered" evidence="1">
    <location>
        <begin position="194"/>
        <end position="220"/>
    </location>
</feature>
<feature type="region of interest" description="Disordered" evidence="1">
    <location>
        <begin position="376"/>
        <end position="408"/>
    </location>
</feature>
<feature type="region of interest" description="Disordered" evidence="1">
    <location>
        <begin position="128"/>
        <end position="165"/>
    </location>
</feature>
<feature type="region of interest" description="Disordered" evidence="1">
    <location>
        <begin position="552"/>
        <end position="573"/>
    </location>
</feature>
<feature type="region of interest" description="Disordered" evidence="1">
    <location>
        <begin position="429"/>
        <end position="481"/>
    </location>
</feature>
<protein>
    <submittedName>
        <fullName evidence="2">Uncharacterized protein</fullName>
    </submittedName>
</protein>
<feature type="compositionally biased region" description="Basic and acidic residues" evidence="1">
    <location>
        <begin position="209"/>
        <end position="220"/>
    </location>
</feature>
<feature type="region of interest" description="Disordered" evidence="1">
    <location>
        <begin position="1"/>
        <end position="27"/>
    </location>
</feature>
<accession>A0A0S4JA32</accession>
<evidence type="ECO:0000313" key="3">
    <source>
        <dbReference type="Proteomes" id="UP000051952"/>
    </source>
</evidence>
<reference evidence="3" key="1">
    <citation type="submission" date="2015-09" db="EMBL/GenBank/DDBJ databases">
        <authorList>
            <consortium name="Pathogen Informatics"/>
        </authorList>
    </citation>
    <scope>NUCLEOTIDE SEQUENCE [LARGE SCALE GENOMIC DNA]</scope>
    <source>
        <strain evidence="3">Lake Konstanz</strain>
    </source>
</reference>
<feature type="compositionally biased region" description="Basic and acidic residues" evidence="1">
    <location>
        <begin position="451"/>
        <end position="468"/>
    </location>
</feature>
<dbReference type="AlphaFoldDB" id="A0A0S4JA32"/>
<sequence length="573" mass="62059">MSFPRRGSAESACLRAPPQTPSAGAPSFQLSLSGIVGQQNNARMLFSGADEDDAADQATQFHNFQDDYRQYLHYHHQSRASRSGGVQMAEGFSPSPHDQQQQHRYHQHHHHHGSNDVAVASSWCVTPQRQDRSVGQSSISASSSRRTGSQLNHTQAYASSSEDRLPPPAVAAAAAATVAGGADAHAFRGVFSSELSEDEDRTNVLPMDRWGRGSHDDDEDALLHEDHEDCPKTAPRAPKKPSSSSCARRKAAASARWCSVSGAQGLTLMSLPCLTDDESESLSQPTFERIVALHRPPLSSARDEDDELTCPLATHRRSRSQHHDSPETSGRGDVVQHQYQRPPPILQSAFDGLTLQSSPASKQLFFDDAMYGDDTDEDISPLTSRGSRHNDGHYYQPQYSVSRSRSSAGAAVMPTTDVVKNYHHYGRSFATTSSQRGGGSTQLGKTSARQRLLEQRRRRGRSDSHDEPINDASTAMPTSSTSQTTSVYQLAAPFASAAAAACVTPPTRYTVSCPLFCQPTSCEDSGVTAMQLLPPPTVPLVAASFGTVTKQGASWKVKGSPSDERPTQKPRLV</sequence>